<dbReference type="InterPro" id="IPR051240">
    <property type="entry name" value="Mito_RNA-Proc/Resp"/>
</dbReference>
<comment type="similarity">
    <text evidence="1">Belongs to the PPR family. P subfamily.</text>
</comment>
<dbReference type="Proteomes" id="UP001314170">
    <property type="component" value="Unassembled WGS sequence"/>
</dbReference>
<dbReference type="NCBIfam" id="TIGR00756">
    <property type="entry name" value="PPR"/>
    <property type="match status" value="4"/>
</dbReference>
<proteinExistence type="inferred from homology"/>
<dbReference type="PROSITE" id="PS51375">
    <property type="entry name" value="PPR"/>
    <property type="match status" value="6"/>
</dbReference>
<comment type="caution">
    <text evidence="4">The sequence shown here is derived from an EMBL/GenBank/DDBJ whole genome shotgun (WGS) entry which is preliminary data.</text>
</comment>
<dbReference type="Gene3D" id="1.25.40.10">
    <property type="entry name" value="Tetratricopeptide repeat domain"/>
    <property type="match status" value="4"/>
</dbReference>
<evidence type="ECO:0000313" key="5">
    <source>
        <dbReference type="Proteomes" id="UP001314170"/>
    </source>
</evidence>
<dbReference type="InterPro" id="IPR002885">
    <property type="entry name" value="PPR_rpt"/>
</dbReference>
<protein>
    <recommendedName>
        <fullName evidence="6">Pentatricopeptide repeat-containing protein</fullName>
    </recommendedName>
</protein>
<dbReference type="AlphaFoldDB" id="A0AAV1RAE3"/>
<organism evidence="4 5">
    <name type="scientific">Dovyalis caffra</name>
    <dbReference type="NCBI Taxonomy" id="77055"/>
    <lineage>
        <taxon>Eukaryota</taxon>
        <taxon>Viridiplantae</taxon>
        <taxon>Streptophyta</taxon>
        <taxon>Embryophyta</taxon>
        <taxon>Tracheophyta</taxon>
        <taxon>Spermatophyta</taxon>
        <taxon>Magnoliopsida</taxon>
        <taxon>eudicotyledons</taxon>
        <taxon>Gunneridae</taxon>
        <taxon>Pentapetalae</taxon>
        <taxon>rosids</taxon>
        <taxon>fabids</taxon>
        <taxon>Malpighiales</taxon>
        <taxon>Salicaceae</taxon>
        <taxon>Flacourtieae</taxon>
        <taxon>Dovyalis</taxon>
    </lineage>
</organism>
<feature type="repeat" description="PPR" evidence="3">
    <location>
        <begin position="450"/>
        <end position="484"/>
    </location>
</feature>
<reference evidence="4 5" key="1">
    <citation type="submission" date="2024-01" db="EMBL/GenBank/DDBJ databases">
        <authorList>
            <person name="Waweru B."/>
        </authorList>
    </citation>
    <scope>NUCLEOTIDE SEQUENCE [LARGE SCALE GENOMIC DNA]</scope>
</reference>
<feature type="repeat" description="PPR" evidence="3">
    <location>
        <begin position="379"/>
        <end position="413"/>
    </location>
</feature>
<evidence type="ECO:0000256" key="2">
    <source>
        <dbReference type="ARBA" id="ARBA00022737"/>
    </source>
</evidence>
<sequence>MPPPLLKRVLPLPSFPPPPHSLSFSTTSTTSPPPNHHCPLISTITSLLTHHRSKSRWSCLRSLLAATATPLTPTHFSQITLQLKSNPHLALRFFNFTLHNSSLCTHNLHSYATIIHILSRARLKAHAQDIIRAGLRSPVLFNNDEGAFAEETGLDRMEQDCTGQGRRRYQRQKEMKFFEVLVKTYRECDSAPFVFDLLIKSCLELKKIDGSIEIVRMLRSKGISPSISTCNALISEVSRCKGSFVGYGFFKEVFGSQSCELEGKMRRGFRVRPNVHSFNESMLGFYRDGEVEMVEEIWNEMGKFGCVANGFSYGVLMAVYCEGGRLSEAQKLWEEMRVKGIMPDIVAYNTIIGGFCKVGEVEKAEGLLREMGLSGIESSSVTFEHLIKGYCRIGNVDSAILVYKDMCRRDFRLEALTMEVLIGELCEQKRVSKALKIMRIATRDVSFHPSGKSYELLIKGLCEDGKMEEALKLQSEMVGKGFEPNSAIYGAFMEGYVKLGNEEMAAMLRKEMSVAQKQQQED</sequence>
<dbReference type="InterPro" id="IPR011990">
    <property type="entry name" value="TPR-like_helical_dom_sf"/>
</dbReference>
<gene>
    <name evidence="4" type="ORF">DCAF_LOCUS7517</name>
</gene>
<name>A0AAV1RAE3_9ROSI</name>
<accession>A0AAV1RAE3</accession>
<keyword evidence="2" id="KW-0677">Repeat</keyword>
<dbReference type="PANTHER" id="PTHR47933:SF11">
    <property type="entry name" value="PENTATRICOPEPTIDE REPEAT-CONTAINING PROTEIN 2"/>
    <property type="match status" value="1"/>
</dbReference>
<evidence type="ECO:0008006" key="6">
    <source>
        <dbReference type="Google" id="ProtNLM"/>
    </source>
</evidence>
<evidence type="ECO:0000313" key="4">
    <source>
        <dbReference type="EMBL" id="CAK7329759.1"/>
    </source>
</evidence>
<keyword evidence="5" id="KW-1185">Reference proteome</keyword>
<feature type="repeat" description="PPR" evidence="3">
    <location>
        <begin position="309"/>
        <end position="343"/>
    </location>
</feature>
<dbReference type="PANTHER" id="PTHR47933">
    <property type="entry name" value="PENTATRICOPEPTIDE REPEAT-CONTAINING PROTEIN 1, MITOCHONDRIAL"/>
    <property type="match status" value="1"/>
</dbReference>
<evidence type="ECO:0000256" key="3">
    <source>
        <dbReference type="PROSITE-ProRule" id="PRU00708"/>
    </source>
</evidence>
<dbReference type="Pfam" id="PF13041">
    <property type="entry name" value="PPR_2"/>
    <property type="match status" value="3"/>
</dbReference>
<dbReference type="GO" id="GO:0003729">
    <property type="term" value="F:mRNA binding"/>
    <property type="evidence" value="ECO:0007669"/>
    <property type="project" value="TreeGrafter"/>
</dbReference>
<dbReference type="EMBL" id="CAWUPB010000913">
    <property type="protein sequence ID" value="CAK7329759.1"/>
    <property type="molecule type" value="Genomic_DNA"/>
</dbReference>
<feature type="repeat" description="PPR" evidence="3">
    <location>
        <begin position="191"/>
        <end position="225"/>
    </location>
</feature>
<evidence type="ECO:0000256" key="1">
    <source>
        <dbReference type="ARBA" id="ARBA00007626"/>
    </source>
</evidence>
<feature type="repeat" description="PPR" evidence="3">
    <location>
        <begin position="344"/>
        <end position="378"/>
    </location>
</feature>
<feature type="repeat" description="PPR" evidence="3">
    <location>
        <begin position="274"/>
        <end position="308"/>
    </location>
</feature>